<feature type="domain" description="MotA/TolQ/ExbB proton channel" evidence="8">
    <location>
        <begin position="80"/>
        <end position="186"/>
    </location>
</feature>
<keyword evidence="2" id="KW-1003">Cell membrane</keyword>
<comment type="subcellular location">
    <subcellularLocation>
        <location evidence="1">Cell membrane</location>
        <topology evidence="1">Multi-pass membrane protein</topology>
    </subcellularLocation>
    <subcellularLocation>
        <location evidence="6">Membrane</location>
        <topology evidence="6">Multi-pass membrane protein</topology>
    </subcellularLocation>
</comment>
<sequence length="198" mass="21706">MQSIIAEAGWPIWPLLLISVIGLAIIFERLLSLRRARVCPKGIADQAIRLYRSNSLDPDSLAKLRDSSLCARVLATILVHRNQPLPELRYQAELTGSDAAHDMQRFLPALSMIATVAPLMGLFGTVIGMIEIFAAYQPGGTDPGQLARGISIALYNTGFGILIAVPAAIAHRLLRVHVDNLLVRIEQESRILLEQIKP</sequence>
<dbReference type="EMBL" id="CP063982">
    <property type="protein sequence ID" value="UOD49248.1"/>
    <property type="molecule type" value="Genomic_DNA"/>
</dbReference>
<gene>
    <name evidence="9" type="ORF">DHf2319_06975</name>
</gene>
<evidence type="ECO:0000256" key="3">
    <source>
        <dbReference type="ARBA" id="ARBA00022692"/>
    </source>
</evidence>
<evidence type="ECO:0000313" key="10">
    <source>
        <dbReference type="Proteomes" id="UP000831607"/>
    </source>
</evidence>
<keyword evidence="3 7" id="KW-0812">Transmembrane</keyword>
<feature type="transmembrane region" description="Helical" evidence="7">
    <location>
        <begin position="150"/>
        <end position="174"/>
    </location>
</feature>
<keyword evidence="5 7" id="KW-0472">Membrane</keyword>
<evidence type="ECO:0000256" key="5">
    <source>
        <dbReference type="ARBA" id="ARBA00023136"/>
    </source>
</evidence>
<dbReference type="InterPro" id="IPR002898">
    <property type="entry name" value="MotA_ExbB_proton_chnl"/>
</dbReference>
<name>A0ABY4AH64_9BURK</name>
<evidence type="ECO:0000256" key="2">
    <source>
        <dbReference type="ARBA" id="ARBA00022475"/>
    </source>
</evidence>
<organism evidence="9 10">
    <name type="scientific">Orrella daihaiensis</name>
    <dbReference type="NCBI Taxonomy" id="2782176"/>
    <lineage>
        <taxon>Bacteria</taxon>
        <taxon>Pseudomonadati</taxon>
        <taxon>Pseudomonadota</taxon>
        <taxon>Betaproteobacteria</taxon>
        <taxon>Burkholderiales</taxon>
        <taxon>Alcaligenaceae</taxon>
        <taxon>Orrella</taxon>
    </lineage>
</organism>
<keyword evidence="6" id="KW-0653">Protein transport</keyword>
<accession>A0ABY4AH64</accession>
<evidence type="ECO:0000256" key="1">
    <source>
        <dbReference type="ARBA" id="ARBA00004651"/>
    </source>
</evidence>
<proteinExistence type="inferred from homology"/>
<dbReference type="PANTHER" id="PTHR30625">
    <property type="entry name" value="PROTEIN TOLQ"/>
    <property type="match status" value="1"/>
</dbReference>
<keyword evidence="4 7" id="KW-1133">Transmembrane helix</keyword>
<dbReference type="Pfam" id="PF01618">
    <property type="entry name" value="MotA_ExbB"/>
    <property type="match status" value="1"/>
</dbReference>
<feature type="transmembrane region" description="Helical" evidence="7">
    <location>
        <begin position="106"/>
        <end position="130"/>
    </location>
</feature>
<dbReference type="InterPro" id="IPR050790">
    <property type="entry name" value="ExbB/TolQ_transport"/>
</dbReference>
<reference evidence="9 10" key="1">
    <citation type="submission" date="2020-11" db="EMBL/GenBank/DDBJ databases">
        <title>Algicoccus daihaiensis sp.nov., isolated from Daihai Lake in Inner Mongolia.</title>
        <authorList>
            <person name="Kai J."/>
        </authorList>
    </citation>
    <scope>NUCLEOTIDE SEQUENCE [LARGE SCALE GENOMIC DNA]</scope>
    <source>
        <strain evidence="10">f23</strain>
    </source>
</reference>
<dbReference type="Proteomes" id="UP000831607">
    <property type="component" value="Chromosome"/>
</dbReference>
<evidence type="ECO:0000256" key="6">
    <source>
        <dbReference type="RuleBase" id="RU004057"/>
    </source>
</evidence>
<comment type="similarity">
    <text evidence="6">Belongs to the exbB/tolQ family.</text>
</comment>
<protein>
    <submittedName>
        <fullName evidence="9">MotA/TolQ/ExbB proton channel family protein</fullName>
    </submittedName>
</protein>
<evidence type="ECO:0000256" key="7">
    <source>
        <dbReference type="SAM" id="Phobius"/>
    </source>
</evidence>
<evidence type="ECO:0000313" key="9">
    <source>
        <dbReference type="EMBL" id="UOD49248.1"/>
    </source>
</evidence>
<feature type="transmembrane region" description="Helical" evidence="7">
    <location>
        <begin position="12"/>
        <end position="31"/>
    </location>
</feature>
<keyword evidence="6" id="KW-0813">Transport</keyword>
<evidence type="ECO:0000256" key="4">
    <source>
        <dbReference type="ARBA" id="ARBA00022989"/>
    </source>
</evidence>
<keyword evidence="10" id="KW-1185">Reference proteome</keyword>
<dbReference type="RefSeq" id="WP_243477367.1">
    <property type="nucleotide sequence ID" value="NZ_CP063982.1"/>
</dbReference>
<dbReference type="PANTHER" id="PTHR30625:SF11">
    <property type="entry name" value="MOTA_TOLQ_EXBB PROTON CHANNEL DOMAIN-CONTAINING PROTEIN"/>
    <property type="match status" value="1"/>
</dbReference>
<evidence type="ECO:0000259" key="8">
    <source>
        <dbReference type="Pfam" id="PF01618"/>
    </source>
</evidence>